<dbReference type="Proteomes" id="UP000792457">
    <property type="component" value="Unassembled WGS sequence"/>
</dbReference>
<keyword evidence="4" id="KW-1185">Reference proteome</keyword>
<dbReference type="SMART" id="SM00194">
    <property type="entry name" value="PTPc"/>
    <property type="match status" value="1"/>
</dbReference>
<dbReference type="InterPro" id="IPR016130">
    <property type="entry name" value="Tyr_Pase_AS"/>
</dbReference>
<dbReference type="InterPro" id="IPR050348">
    <property type="entry name" value="Protein-Tyr_Phosphatase"/>
</dbReference>
<dbReference type="CDD" id="cd00047">
    <property type="entry name" value="PTPc"/>
    <property type="match status" value="1"/>
</dbReference>
<proteinExistence type="predicted"/>
<evidence type="ECO:0000259" key="1">
    <source>
        <dbReference type="PROSITE" id="PS50055"/>
    </source>
</evidence>
<dbReference type="PROSITE" id="PS50056">
    <property type="entry name" value="TYR_PHOSPHATASE_2"/>
    <property type="match status" value="1"/>
</dbReference>
<dbReference type="Gene3D" id="3.90.190.10">
    <property type="entry name" value="Protein tyrosine phosphatase superfamily"/>
    <property type="match status" value="1"/>
</dbReference>
<evidence type="ECO:0000259" key="2">
    <source>
        <dbReference type="PROSITE" id="PS50056"/>
    </source>
</evidence>
<dbReference type="Pfam" id="PF00102">
    <property type="entry name" value="Y_phosphatase"/>
    <property type="match status" value="1"/>
</dbReference>
<dbReference type="PROSITE" id="PS50055">
    <property type="entry name" value="TYR_PHOSPHATASE_PTP"/>
    <property type="match status" value="1"/>
</dbReference>
<sequence>MDVTVADFWRMMSEQGITTLVMLSDLGEGPKKCLRYWPDDEVSHDHIKVKYIQSESCPYYTRREFSVTNSKTDENFVVTQFQYNGWPTVEGEVPEVTRGLIELVDQTQSHQEANGGTGPITVHCSCGAERSSIFVALSILVQ</sequence>
<reference evidence="3" key="1">
    <citation type="submission" date="2013-04" db="EMBL/GenBank/DDBJ databases">
        <authorList>
            <person name="Qu J."/>
            <person name="Murali S.C."/>
            <person name="Bandaranaike D."/>
            <person name="Bellair M."/>
            <person name="Blankenburg K."/>
            <person name="Chao H."/>
            <person name="Dinh H."/>
            <person name="Doddapaneni H."/>
            <person name="Downs B."/>
            <person name="Dugan-Rocha S."/>
            <person name="Elkadiri S."/>
            <person name="Gnanaolivu R.D."/>
            <person name="Hernandez B."/>
            <person name="Javaid M."/>
            <person name="Jayaseelan J.C."/>
            <person name="Lee S."/>
            <person name="Li M."/>
            <person name="Ming W."/>
            <person name="Munidasa M."/>
            <person name="Muniz J."/>
            <person name="Nguyen L."/>
            <person name="Ongeri F."/>
            <person name="Osuji N."/>
            <person name="Pu L.-L."/>
            <person name="Puazo M."/>
            <person name="Qu C."/>
            <person name="Quiroz J."/>
            <person name="Raj R."/>
            <person name="Weissenberger G."/>
            <person name="Xin Y."/>
            <person name="Zou X."/>
            <person name="Han Y."/>
            <person name="Richards S."/>
            <person name="Worley K."/>
            <person name="Muzny D."/>
            <person name="Gibbs R."/>
        </authorList>
    </citation>
    <scope>NUCLEOTIDE SEQUENCE</scope>
    <source>
        <strain evidence="3">Sampled in the wild</strain>
    </source>
</reference>
<dbReference type="InterPro" id="IPR029021">
    <property type="entry name" value="Prot-tyrosine_phosphatase-like"/>
</dbReference>
<accession>A0A8K0K9V8</accession>
<protein>
    <submittedName>
        <fullName evidence="3">Uncharacterized protein</fullName>
    </submittedName>
</protein>
<evidence type="ECO:0000313" key="3">
    <source>
        <dbReference type="EMBL" id="KAG8231040.1"/>
    </source>
</evidence>
<feature type="domain" description="Tyrosine-protein phosphatase" evidence="1">
    <location>
        <begin position="1"/>
        <end position="142"/>
    </location>
</feature>
<dbReference type="SUPFAM" id="SSF52799">
    <property type="entry name" value="(Phosphotyrosine protein) phosphatases II"/>
    <property type="match status" value="1"/>
</dbReference>
<dbReference type="PROSITE" id="PS00383">
    <property type="entry name" value="TYR_PHOSPHATASE_1"/>
    <property type="match status" value="1"/>
</dbReference>
<reference evidence="3" key="2">
    <citation type="submission" date="2017-10" db="EMBL/GenBank/DDBJ databases">
        <title>Ladona fulva Genome sequencing and assembly.</title>
        <authorList>
            <person name="Murali S."/>
            <person name="Richards S."/>
            <person name="Bandaranaike D."/>
            <person name="Bellair M."/>
            <person name="Blankenburg K."/>
            <person name="Chao H."/>
            <person name="Dinh H."/>
            <person name="Doddapaneni H."/>
            <person name="Dugan-Rocha S."/>
            <person name="Elkadiri S."/>
            <person name="Gnanaolivu R."/>
            <person name="Hernandez B."/>
            <person name="Skinner E."/>
            <person name="Javaid M."/>
            <person name="Lee S."/>
            <person name="Li M."/>
            <person name="Ming W."/>
            <person name="Munidasa M."/>
            <person name="Muniz J."/>
            <person name="Nguyen L."/>
            <person name="Hughes D."/>
            <person name="Osuji N."/>
            <person name="Pu L.-L."/>
            <person name="Puazo M."/>
            <person name="Qu C."/>
            <person name="Quiroz J."/>
            <person name="Raj R."/>
            <person name="Weissenberger G."/>
            <person name="Xin Y."/>
            <person name="Zou X."/>
            <person name="Han Y."/>
            <person name="Worley K."/>
            <person name="Muzny D."/>
            <person name="Gibbs R."/>
        </authorList>
    </citation>
    <scope>NUCLEOTIDE SEQUENCE</scope>
    <source>
        <strain evidence="3">Sampled in the wild</strain>
    </source>
</reference>
<dbReference type="InterPro" id="IPR000242">
    <property type="entry name" value="PTP_cat"/>
</dbReference>
<dbReference type="PANTHER" id="PTHR19134:SF559">
    <property type="entry name" value="TYROSINE-PROTEIN PHOSPHATASE DOMAIN-CONTAINING PROTEIN"/>
    <property type="match status" value="1"/>
</dbReference>
<dbReference type="OrthoDB" id="6058203at2759"/>
<name>A0A8K0K9V8_LADFU</name>
<dbReference type="PANTHER" id="PTHR19134">
    <property type="entry name" value="RECEPTOR-TYPE TYROSINE-PROTEIN PHOSPHATASE"/>
    <property type="match status" value="1"/>
</dbReference>
<comment type="caution">
    <text evidence="3">The sequence shown here is derived from an EMBL/GenBank/DDBJ whole genome shotgun (WGS) entry which is preliminary data.</text>
</comment>
<evidence type="ECO:0000313" key="4">
    <source>
        <dbReference type="Proteomes" id="UP000792457"/>
    </source>
</evidence>
<feature type="non-terminal residue" evidence="3">
    <location>
        <position position="1"/>
    </location>
</feature>
<dbReference type="AlphaFoldDB" id="A0A8K0K9V8"/>
<dbReference type="GO" id="GO:0048666">
    <property type="term" value="P:neuron development"/>
    <property type="evidence" value="ECO:0007669"/>
    <property type="project" value="UniProtKB-ARBA"/>
</dbReference>
<dbReference type="InterPro" id="IPR000387">
    <property type="entry name" value="Tyr_Pase_dom"/>
</dbReference>
<gene>
    <name evidence="3" type="ORF">J437_LFUL010919</name>
</gene>
<organism evidence="3 4">
    <name type="scientific">Ladona fulva</name>
    <name type="common">Scarce chaser dragonfly</name>
    <name type="synonym">Libellula fulva</name>
    <dbReference type="NCBI Taxonomy" id="123851"/>
    <lineage>
        <taxon>Eukaryota</taxon>
        <taxon>Metazoa</taxon>
        <taxon>Ecdysozoa</taxon>
        <taxon>Arthropoda</taxon>
        <taxon>Hexapoda</taxon>
        <taxon>Insecta</taxon>
        <taxon>Pterygota</taxon>
        <taxon>Palaeoptera</taxon>
        <taxon>Odonata</taxon>
        <taxon>Epiprocta</taxon>
        <taxon>Anisoptera</taxon>
        <taxon>Libelluloidea</taxon>
        <taxon>Libellulidae</taxon>
        <taxon>Ladona</taxon>
    </lineage>
</organism>
<dbReference type="EMBL" id="KZ308525">
    <property type="protein sequence ID" value="KAG8231040.1"/>
    <property type="molecule type" value="Genomic_DNA"/>
</dbReference>
<dbReference type="GO" id="GO:0004725">
    <property type="term" value="F:protein tyrosine phosphatase activity"/>
    <property type="evidence" value="ECO:0007669"/>
    <property type="project" value="InterPro"/>
</dbReference>
<feature type="domain" description="Tyrosine specific protein phosphatases" evidence="2">
    <location>
        <begin position="98"/>
        <end position="142"/>
    </location>
</feature>